<keyword evidence="1" id="KW-0732">Signal</keyword>
<sequence length="411" mass="46540">MARFNSVAIHLWSLIWLISYVIADLENSHHTIRTVVADYQEELSKSLKVSGAEIDDILEPGTLRSPTGFVYQLCRDKNSTAPIGNIQPYNNATAEVEYQCDFSIIAPIDQRIEISCSAVNWTNFASSLRLDGVIDIGVWRPIANRVYISVSNQINLISRLRKTDGFDCKWTVIPSTSLKLCRDWSSTATNGVIQPFLDNINGESRYCYFNLIAPLDHQIQLSCSALNLINPSSFLRLEYIVDVNMKKPALNRIYTSTDRALRLESRVDNSDWFHCNWTIRPKIKTTEFKLCRDGEARQILNGTIRPLMATDAGSTGESRFCSFKIYAPENQSIRMSCSSMNFTSSGNDNINVQYSNSTYKFLRLEDTVDVNVSPPVLNRVYTSIQSQMTLYSRVGVADWFVCKWTTTSLTA</sequence>
<comment type="caution">
    <text evidence="2">The sequence shown here is derived from an EMBL/GenBank/DDBJ whole genome shotgun (WGS) entry which is preliminary data.</text>
</comment>
<gene>
    <name evidence="2" type="ORF">DGAL_LOCUS2785</name>
</gene>
<dbReference type="Proteomes" id="UP000789390">
    <property type="component" value="Unassembled WGS sequence"/>
</dbReference>
<dbReference type="EMBL" id="CAKKLH010000038">
    <property type="protein sequence ID" value="CAH0100528.1"/>
    <property type="molecule type" value="Genomic_DNA"/>
</dbReference>
<evidence type="ECO:0000313" key="3">
    <source>
        <dbReference type="Proteomes" id="UP000789390"/>
    </source>
</evidence>
<organism evidence="2 3">
    <name type="scientific">Daphnia galeata</name>
    <dbReference type="NCBI Taxonomy" id="27404"/>
    <lineage>
        <taxon>Eukaryota</taxon>
        <taxon>Metazoa</taxon>
        <taxon>Ecdysozoa</taxon>
        <taxon>Arthropoda</taxon>
        <taxon>Crustacea</taxon>
        <taxon>Branchiopoda</taxon>
        <taxon>Diplostraca</taxon>
        <taxon>Cladocera</taxon>
        <taxon>Anomopoda</taxon>
        <taxon>Daphniidae</taxon>
        <taxon>Daphnia</taxon>
    </lineage>
</organism>
<evidence type="ECO:0008006" key="4">
    <source>
        <dbReference type="Google" id="ProtNLM"/>
    </source>
</evidence>
<dbReference type="OrthoDB" id="6341037at2759"/>
<protein>
    <recommendedName>
        <fullName evidence="4">CUB domain-containing protein</fullName>
    </recommendedName>
</protein>
<accession>A0A8J2RIS0</accession>
<name>A0A8J2RIS0_9CRUS</name>
<evidence type="ECO:0000256" key="1">
    <source>
        <dbReference type="SAM" id="SignalP"/>
    </source>
</evidence>
<keyword evidence="3" id="KW-1185">Reference proteome</keyword>
<proteinExistence type="predicted"/>
<feature type="signal peptide" evidence="1">
    <location>
        <begin position="1"/>
        <end position="23"/>
    </location>
</feature>
<reference evidence="2" key="1">
    <citation type="submission" date="2021-11" db="EMBL/GenBank/DDBJ databases">
        <authorList>
            <person name="Schell T."/>
        </authorList>
    </citation>
    <scope>NUCLEOTIDE SEQUENCE</scope>
    <source>
        <strain evidence="2">M5</strain>
    </source>
</reference>
<dbReference type="AlphaFoldDB" id="A0A8J2RIS0"/>
<feature type="chain" id="PRO_5035278142" description="CUB domain-containing protein" evidence="1">
    <location>
        <begin position="24"/>
        <end position="411"/>
    </location>
</feature>
<evidence type="ECO:0000313" key="2">
    <source>
        <dbReference type="EMBL" id="CAH0100528.1"/>
    </source>
</evidence>